<dbReference type="AlphaFoldDB" id="A0A5K1JBC1"/>
<evidence type="ECO:0008006" key="4">
    <source>
        <dbReference type="Google" id="ProtNLM"/>
    </source>
</evidence>
<dbReference type="Proteomes" id="UP000368032">
    <property type="component" value="Unassembled WGS sequence"/>
</dbReference>
<evidence type="ECO:0000313" key="3">
    <source>
        <dbReference type="Proteomes" id="UP000368032"/>
    </source>
</evidence>
<dbReference type="RefSeq" id="WP_152068294.1">
    <property type="nucleotide sequence ID" value="NZ_CABWIF010000043.1"/>
</dbReference>
<feature type="chain" id="PRO_5038515694" description="Lipoprotein" evidence="1">
    <location>
        <begin position="21"/>
        <end position="195"/>
    </location>
</feature>
<gene>
    <name evidence="2" type="ORF">CKJAJONC_00535</name>
</gene>
<keyword evidence="1" id="KW-0732">Signal</keyword>
<sequence>MKKKAFAILTLCISLFAAFALVGCDGSGGATGSGGGAEKPAVDMRTDFIWFKVEVPEGVEITDVAGDTADRAQFKFTESEHASDRFIPVFDSDKNADELFDYEAKWKANSGWTESDPVKYNGKTWRSAYFTHSGGVTTEYFTDVDGGSVYVRIDNVEEHKDAVETMMKSLEFAGDIAEAKTEAMDVKLDDIEIKR</sequence>
<feature type="signal peptide" evidence="1">
    <location>
        <begin position="1"/>
        <end position="20"/>
    </location>
</feature>
<dbReference type="PROSITE" id="PS51257">
    <property type="entry name" value="PROKAR_LIPOPROTEIN"/>
    <property type="match status" value="1"/>
</dbReference>
<name>A0A5K1JBC1_9ACTN</name>
<protein>
    <recommendedName>
        <fullName evidence="4">Lipoprotein</fullName>
    </recommendedName>
</protein>
<reference evidence="2 3" key="1">
    <citation type="submission" date="2019-10" db="EMBL/GenBank/DDBJ databases">
        <authorList>
            <person name="Wolf R A."/>
        </authorList>
    </citation>
    <scope>NUCLEOTIDE SEQUENCE [LARGE SCALE GENOMIC DNA]</scope>
    <source>
        <strain evidence="2">Collinsella_aerofaciens_DSM_13712</strain>
    </source>
</reference>
<proteinExistence type="predicted"/>
<evidence type="ECO:0000313" key="2">
    <source>
        <dbReference type="EMBL" id="VWM01516.1"/>
    </source>
</evidence>
<evidence type="ECO:0000256" key="1">
    <source>
        <dbReference type="SAM" id="SignalP"/>
    </source>
</evidence>
<dbReference type="EMBL" id="CABWIF010000043">
    <property type="protein sequence ID" value="VWM01516.1"/>
    <property type="molecule type" value="Genomic_DNA"/>
</dbReference>
<organism evidence="2 3">
    <name type="scientific">Collinsella aerofaciens</name>
    <dbReference type="NCBI Taxonomy" id="74426"/>
    <lineage>
        <taxon>Bacteria</taxon>
        <taxon>Bacillati</taxon>
        <taxon>Actinomycetota</taxon>
        <taxon>Coriobacteriia</taxon>
        <taxon>Coriobacteriales</taxon>
        <taxon>Coriobacteriaceae</taxon>
        <taxon>Collinsella</taxon>
    </lineage>
</organism>
<accession>A0A5K1JBC1</accession>